<dbReference type="PIRSF" id="PIRSF004749">
    <property type="entry name" value="Pep_def"/>
    <property type="match status" value="1"/>
</dbReference>
<protein>
    <recommendedName>
        <fullName evidence="3">Peptide deformylase</fullName>
        <shortName evidence="3">PDF</shortName>
        <ecNumber evidence="3">3.5.1.88</ecNumber>
    </recommendedName>
    <alternativeName>
        <fullName evidence="3">Polypeptide deformylase</fullName>
    </alternativeName>
</protein>
<keyword evidence="3" id="KW-0378">Hydrolase</keyword>
<dbReference type="NCBIfam" id="NF001159">
    <property type="entry name" value="PRK00150.1-3"/>
    <property type="match status" value="1"/>
</dbReference>
<comment type="catalytic activity">
    <reaction evidence="3">
        <text>N-terminal N-formyl-L-methionyl-[peptide] + H2O = N-terminal L-methionyl-[peptide] + formate</text>
        <dbReference type="Rhea" id="RHEA:24420"/>
        <dbReference type="Rhea" id="RHEA-COMP:10639"/>
        <dbReference type="Rhea" id="RHEA-COMP:10640"/>
        <dbReference type="ChEBI" id="CHEBI:15377"/>
        <dbReference type="ChEBI" id="CHEBI:15740"/>
        <dbReference type="ChEBI" id="CHEBI:49298"/>
        <dbReference type="ChEBI" id="CHEBI:64731"/>
        <dbReference type="EC" id="3.5.1.88"/>
    </reaction>
</comment>
<comment type="similarity">
    <text evidence="1 3">Belongs to the polypeptide deformylase family.</text>
</comment>
<keyword evidence="3" id="KW-0479">Metal-binding</keyword>
<feature type="active site" evidence="3">
    <location>
        <position position="131"/>
    </location>
</feature>
<feature type="binding site" evidence="3">
    <location>
        <position position="130"/>
    </location>
    <ligand>
        <name>Fe cation</name>
        <dbReference type="ChEBI" id="CHEBI:24875"/>
    </ligand>
</feature>
<dbReference type="NCBIfam" id="TIGR00079">
    <property type="entry name" value="pept_deformyl"/>
    <property type="match status" value="1"/>
</dbReference>
<accession>A0A1T4JZD3</accession>
<gene>
    <name evidence="3" type="primary">def</name>
    <name evidence="4" type="ORF">SAMN02745973_00231</name>
</gene>
<evidence type="ECO:0000256" key="3">
    <source>
        <dbReference type="HAMAP-Rule" id="MF_00163"/>
    </source>
</evidence>
<dbReference type="AlphaFoldDB" id="A0A1T4JZD3"/>
<dbReference type="HAMAP" id="MF_00163">
    <property type="entry name" value="Pep_deformylase"/>
    <property type="match status" value="1"/>
</dbReference>
<dbReference type="InterPro" id="IPR023635">
    <property type="entry name" value="Peptide_deformylase"/>
</dbReference>
<dbReference type="GO" id="GO:0042586">
    <property type="term" value="F:peptide deformylase activity"/>
    <property type="evidence" value="ECO:0007669"/>
    <property type="project" value="UniProtKB-UniRule"/>
</dbReference>
<evidence type="ECO:0000313" key="5">
    <source>
        <dbReference type="Proteomes" id="UP000196365"/>
    </source>
</evidence>
<feature type="binding site" evidence="3">
    <location>
        <position position="134"/>
    </location>
    <ligand>
        <name>Fe cation</name>
        <dbReference type="ChEBI" id="CHEBI:24875"/>
    </ligand>
</feature>
<evidence type="ECO:0000256" key="1">
    <source>
        <dbReference type="ARBA" id="ARBA00010759"/>
    </source>
</evidence>
<dbReference type="CDD" id="cd00487">
    <property type="entry name" value="Pep_deformylase"/>
    <property type="match status" value="1"/>
</dbReference>
<dbReference type="EMBL" id="FUWV01000001">
    <property type="protein sequence ID" value="SJZ35498.1"/>
    <property type="molecule type" value="Genomic_DNA"/>
</dbReference>
<dbReference type="SUPFAM" id="SSF56420">
    <property type="entry name" value="Peptide deformylase"/>
    <property type="match status" value="1"/>
</dbReference>
<dbReference type="OrthoDB" id="9784988at2"/>
<dbReference type="EC" id="3.5.1.88" evidence="3"/>
<sequence length="151" mass="17034">MAIRNIRQEGDPILRKKCRKIERINERVRILAKDMLDTMYEAEGVGLAAPQVGILKRLIVIDVGEGPITLVNPEVVSEEGEQEDLEGCLSIPGRSEIVIRPKRVIVKGLDLEENQIEVKGEDFLARALCHEIDHLEGILYIDKAINKKESR</sequence>
<feature type="binding site" evidence="3">
    <location>
        <position position="88"/>
    </location>
    <ligand>
        <name>Fe cation</name>
        <dbReference type="ChEBI" id="CHEBI:24875"/>
    </ligand>
</feature>
<dbReference type="PRINTS" id="PR01576">
    <property type="entry name" value="PDEFORMYLASE"/>
</dbReference>
<keyword evidence="3" id="KW-0648">Protein biosynthesis</keyword>
<name>A0A1T4JZD3_9FIRM</name>
<dbReference type="RefSeq" id="WP_087677674.1">
    <property type="nucleotide sequence ID" value="NZ_FUWV01000001.1"/>
</dbReference>
<dbReference type="Gene3D" id="3.90.45.10">
    <property type="entry name" value="Peptide deformylase"/>
    <property type="match status" value="1"/>
</dbReference>
<comment type="function">
    <text evidence="3">Removes the formyl group from the N-terminal Met of newly synthesized proteins. Requires at least a dipeptide for an efficient rate of reaction. N-terminal L-methionine is a prerequisite for activity but the enzyme has broad specificity at other positions.</text>
</comment>
<dbReference type="InterPro" id="IPR036821">
    <property type="entry name" value="Peptide_deformylase_sf"/>
</dbReference>
<comment type="cofactor">
    <cofactor evidence="3">
        <name>Fe(2+)</name>
        <dbReference type="ChEBI" id="CHEBI:29033"/>
    </cofactor>
    <text evidence="3">Binds 1 Fe(2+) ion.</text>
</comment>
<keyword evidence="5" id="KW-1185">Reference proteome</keyword>
<dbReference type="Proteomes" id="UP000196365">
    <property type="component" value="Unassembled WGS sequence"/>
</dbReference>
<dbReference type="Pfam" id="PF01327">
    <property type="entry name" value="Pep_deformylase"/>
    <property type="match status" value="1"/>
</dbReference>
<evidence type="ECO:0000313" key="4">
    <source>
        <dbReference type="EMBL" id="SJZ35498.1"/>
    </source>
</evidence>
<reference evidence="4 5" key="1">
    <citation type="submission" date="2017-02" db="EMBL/GenBank/DDBJ databases">
        <authorList>
            <person name="Peterson S.W."/>
        </authorList>
    </citation>
    <scope>NUCLEOTIDE SEQUENCE [LARGE SCALE GENOMIC DNA]</scope>
    <source>
        <strain evidence="4 5">DSM 15102</strain>
    </source>
</reference>
<organism evidence="4 5">
    <name type="scientific">Garciella nitratireducens DSM 15102</name>
    <dbReference type="NCBI Taxonomy" id="1121911"/>
    <lineage>
        <taxon>Bacteria</taxon>
        <taxon>Bacillati</taxon>
        <taxon>Bacillota</taxon>
        <taxon>Clostridia</taxon>
        <taxon>Eubacteriales</taxon>
        <taxon>Eubacteriaceae</taxon>
        <taxon>Garciella</taxon>
    </lineage>
</organism>
<proteinExistence type="inferred from homology"/>
<dbReference type="PANTHER" id="PTHR10458:SF22">
    <property type="entry name" value="PEPTIDE DEFORMYLASE"/>
    <property type="match status" value="1"/>
</dbReference>
<keyword evidence="2 3" id="KW-0408">Iron</keyword>
<dbReference type="GO" id="GO:0006412">
    <property type="term" value="P:translation"/>
    <property type="evidence" value="ECO:0007669"/>
    <property type="project" value="UniProtKB-UniRule"/>
</dbReference>
<evidence type="ECO:0000256" key="2">
    <source>
        <dbReference type="ARBA" id="ARBA00023004"/>
    </source>
</evidence>
<dbReference type="PANTHER" id="PTHR10458">
    <property type="entry name" value="PEPTIDE DEFORMYLASE"/>
    <property type="match status" value="1"/>
</dbReference>
<dbReference type="GO" id="GO:0046872">
    <property type="term" value="F:metal ion binding"/>
    <property type="evidence" value="ECO:0007669"/>
    <property type="project" value="UniProtKB-KW"/>
</dbReference>